<keyword evidence="9" id="KW-1185">Reference proteome</keyword>
<dbReference type="InterPro" id="IPR016032">
    <property type="entry name" value="Sig_transdc_resp-reg_C-effctor"/>
</dbReference>
<evidence type="ECO:0000256" key="2">
    <source>
        <dbReference type="ARBA" id="ARBA00022490"/>
    </source>
</evidence>
<dbReference type="EMBL" id="ADLE01000018">
    <property type="protein sequence ID" value="EJZ61963.1"/>
    <property type="molecule type" value="Genomic_DNA"/>
</dbReference>
<keyword evidence="7" id="KW-0472">Membrane</keyword>
<evidence type="ECO:0000256" key="4">
    <source>
        <dbReference type="ARBA" id="ARBA00022803"/>
    </source>
</evidence>
<feature type="repeat" description="TPR" evidence="6">
    <location>
        <begin position="99"/>
        <end position="132"/>
    </location>
</feature>
<name>K0WRC8_9BACT</name>
<gene>
    <name evidence="8" type="ORF">HMPREF9448_02640</name>
</gene>
<dbReference type="PANTHER" id="PTHR46630:SF1">
    <property type="entry name" value="TETRATRICOPEPTIDE REPEAT PROTEIN 29"/>
    <property type="match status" value="1"/>
</dbReference>
<keyword evidence="7" id="KW-1133">Transmembrane helix</keyword>
<dbReference type="GO" id="GO:0005737">
    <property type="term" value="C:cytoplasm"/>
    <property type="evidence" value="ECO:0007669"/>
    <property type="project" value="UniProtKB-SubCell"/>
</dbReference>
<comment type="caution">
    <text evidence="8">The sequence shown here is derived from an EMBL/GenBank/DDBJ whole genome shotgun (WGS) entry which is preliminary data.</text>
</comment>
<keyword evidence="2" id="KW-0963">Cytoplasm</keyword>
<evidence type="ECO:0000256" key="6">
    <source>
        <dbReference type="PROSITE-ProRule" id="PRU00339"/>
    </source>
</evidence>
<evidence type="ECO:0000256" key="1">
    <source>
        <dbReference type="ARBA" id="ARBA00004496"/>
    </source>
</evidence>
<dbReference type="SUPFAM" id="SSF48452">
    <property type="entry name" value="TPR-like"/>
    <property type="match status" value="1"/>
</dbReference>
<feature type="transmembrane region" description="Helical" evidence="7">
    <location>
        <begin position="26"/>
        <end position="48"/>
    </location>
</feature>
<dbReference type="Proteomes" id="UP000006044">
    <property type="component" value="Unassembled WGS sequence"/>
</dbReference>
<dbReference type="STRING" id="742726.HMPREF9448_02640"/>
<dbReference type="SMART" id="SM00028">
    <property type="entry name" value="TPR"/>
    <property type="match status" value="5"/>
</dbReference>
<dbReference type="AlphaFoldDB" id="K0WRC8"/>
<dbReference type="PANTHER" id="PTHR46630">
    <property type="entry name" value="TETRATRICOPEPTIDE REPEAT PROTEIN 29"/>
    <property type="match status" value="1"/>
</dbReference>
<comment type="subcellular location">
    <subcellularLocation>
        <location evidence="1">Cytoplasm</location>
    </subcellularLocation>
</comment>
<evidence type="ECO:0000256" key="7">
    <source>
        <dbReference type="SAM" id="Phobius"/>
    </source>
</evidence>
<evidence type="ECO:0000313" key="9">
    <source>
        <dbReference type="Proteomes" id="UP000006044"/>
    </source>
</evidence>
<accession>K0WRC8</accession>
<comment type="similarity">
    <text evidence="5">Belongs to the Rap family.</text>
</comment>
<proteinExistence type="inferred from homology"/>
<dbReference type="Gene3D" id="1.25.40.10">
    <property type="entry name" value="Tetratricopeptide repeat domain"/>
    <property type="match status" value="1"/>
</dbReference>
<reference evidence="8 9" key="1">
    <citation type="submission" date="2012-08" db="EMBL/GenBank/DDBJ databases">
        <title>The Genome Sequence of Barnesiella intestinihominis YIT 11860.</title>
        <authorList>
            <consortium name="The Broad Institute Genome Sequencing Platform"/>
            <person name="Earl A."/>
            <person name="Ward D."/>
            <person name="Feldgarden M."/>
            <person name="Gevers D."/>
            <person name="Morotomi M."/>
            <person name="Walker B."/>
            <person name="Young S.K."/>
            <person name="Zeng Q."/>
            <person name="Gargeya S."/>
            <person name="Fitzgerald M."/>
            <person name="Haas B."/>
            <person name="Abouelleil A."/>
            <person name="Alvarado L."/>
            <person name="Arachchi H.M."/>
            <person name="Berlin A.M."/>
            <person name="Chapman S.B."/>
            <person name="Goldberg J."/>
            <person name="Griggs A."/>
            <person name="Gujja S."/>
            <person name="Hansen M."/>
            <person name="Howarth C."/>
            <person name="Imamovic A."/>
            <person name="Larimer J."/>
            <person name="McCowen C."/>
            <person name="Montmayeur A."/>
            <person name="Murphy C."/>
            <person name="Neiman D."/>
            <person name="Pearson M."/>
            <person name="Priest M."/>
            <person name="Roberts A."/>
            <person name="Saif S."/>
            <person name="Shea T."/>
            <person name="Sisk P."/>
            <person name="Sykes S."/>
            <person name="Wortman J."/>
            <person name="Nusbaum C."/>
            <person name="Birren B."/>
        </authorList>
    </citation>
    <scope>NUCLEOTIDE SEQUENCE [LARGE SCALE GENOMIC DNA]</scope>
    <source>
        <strain evidence="8 9">YIT 11860</strain>
    </source>
</reference>
<organism evidence="8 9">
    <name type="scientific">Barnesiella intestinihominis YIT 11860</name>
    <dbReference type="NCBI Taxonomy" id="742726"/>
    <lineage>
        <taxon>Bacteria</taxon>
        <taxon>Pseudomonadati</taxon>
        <taxon>Bacteroidota</taxon>
        <taxon>Bacteroidia</taxon>
        <taxon>Bacteroidales</taxon>
        <taxon>Barnesiellaceae</taxon>
        <taxon>Barnesiella</taxon>
    </lineage>
</organism>
<evidence type="ECO:0000313" key="8">
    <source>
        <dbReference type="EMBL" id="EJZ61963.1"/>
    </source>
</evidence>
<dbReference type="HOGENOM" id="CLU_547092_0_0_10"/>
<evidence type="ECO:0000256" key="3">
    <source>
        <dbReference type="ARBA" id="ARBA00022737"/>
    </source>
</evidence>
<dbReference type="PROSITE" id="PS50005">
    <property type="entry name" value="TPR"/>
    <property type="match status" value="2"/>
</dbReference>
<feature type="repeat" description="TPR" evidence="6">
    <location>
        <begin position="139"/>
        <end position="172"/>
    </location>
</feature>
<keyword evidence="4 6" id="KW-0802">TPR repeat</keyword>
<keyword evidence="7" id="KW-0812">Transmembrane</keyword>
<dbReference type="GO" id="GO:0006355">
    <property type="term" value="P:regulation of DNA-templated transcription"/>
    <property type="evidence" value="ECO:0007669"/>
    <property type="project" value="InterPro"/>
</dbReference>
<dbReference type="GO" id="GO:0003677">
    <property type="term" value="F:DNA binding"/>
    <property type="evidence" value="ECO:0007669"/>
    <property type="project" value="InterPro"/>
</dbReference>
<dbReference type="SUPFAM" id="SSF46894">
    <property type="entry name" value="C-terminal effector domain of the bipartite response regulators"/>
    <property type="match status" value="1"/>
</dbReference>
<dbReference type="InterPro" id="IPR051476">
    <property type="entry name" value="Bac_ResReg_Asp_Phosphatase"/>
</dbReference>
<feature type="transmembrane region" description="Helical" evidence="7">
    <location>
        <begin position="315"/>
        <end position="337"/>
    </location>
</feature>
<protein>
    <submittedName>
        <fullName evidence="8">Uncharacterized protein</fullName>
    </submittedName>
</protein>
<dbReference type="InterPro" id="IPR019734">
    <property type="entry name" value="TPR_rpt"/>
</dbReference>
<keyword evidence="3" id="KW-0677">Repeat</keyword>
<evidence type="ECO:0000256" key="5">
    <source>
        <dbReference type="ARBA" id="ARBA00038253"/>
    </source>
</evidence>
<dbReference type="eggNOG" id="COG0457">
    <property type="taxonomic scope" value="Bacteria"/>
</dbReference>
<dbReference type="InterPro" id="IPR011990">
    <property type="entry name" value="TPR-like_helical_dom_sf"/>
</dbReference>
<sequence>MRFGVAKPETGFPFVSALTFSYLWELFYFLSVMKWGFIYTILLLSILLGSCNHRDTEKAEILYQNGVEMEKRYMPDSAVIFYHKALKRLDESNDNELKSKIYNQLGDLLLEHNIYETARSAYQQALYVSKELEDKSNLSHAYRGIGKYHFLYKDRDSALYYFEKPLGFFPEIKNREERSSVYNNLTSAYKLKNDIKSALECNAKALSLTNDEVKRLRNYAVRGQLFAMQMQYDSALFYLEQASHSEEKSVKASAYFKLADLPEKSGITDSMKYRYLQEAYRLSDSIENMAVSHQIDRQEQIRITSDLKEQSHIRLIVSITVSIIVVLLLSIVVFFIYRKHLKLRNERIFAHKWERQEARAQENENRELQIIDIIRKAGETCSKHFKESNIYTDLYKKINSDKESLSYNEQKSFQTAILKEFDTYLQQVSSIVPLTDNDAFLCALLQLGFSTKECAACRGISSETIRSQRTRIRKKIPQNFLSQGLGIVILGEENLSKR</sequence>